<dbReference type="Proteomes" id="UP000197424">
    <property type="component" value="Chromosome"/>
</dbReference>
<protein>
    <submittedName>
        <fullName evidence="1">DUF1615 domain containing protein</fullName>
    </submittedName>
</protein>
<dbReference type="Pfam" id="PF07759">
    <property type="entry name" value="DUF1615"/>
    <property type="match status" value="1"/>
</dbReference>
<evidence type="ECO:0000313" key="2">
    <source>
        <dbReference type="Proteomes" id="UP000197424"/>
    </source>
</evidence>
<dbReference type="AlphaFoldDB" id="A0A248LHG1"/>
<dbReference type="EMBL" id="CP022115">
    <property type="protein sequence ID" value="ASJ23653.1"/>
    <property type="molecule type" value="Genomic_DNA"/>
</dbReference>
<reference evidence="2" key="1">
    <citation type="submission" date="2017-06" db="EMBL/GenBank/DDBJ databases">
        <title>Whole genome sequence of Laribacter hongkongensis LHGZ1.</title>
        <authorList>
            <person name="Chen D."/>
            <person name="Wu H."/>
            <person name="Chen J."/>
        </authorList>
    </citation>
    <scope>NUCLEOTIDE SEQUENCE [LARGE SCALE GENOMIC DNA]</scope>
    <source>
        <strain evidence="2">LHGZ1</strain>
    </source>
</reference>
<organism evidence="1 2">
    <name type="scientific">Laribacter hongkongensis</name>
    <dbReference type="NCBI Taxonomy" id="168471"/>
    <lineage>
        <taxon>Bacteria</taxon>
        <taxon>Pseudomonadati</taxon>
        <taxon>Pseudomonadota</taxon>
        <taxon>Betaproteobacteria</taxon>
        <taxon>Neisseriales</taxon>
        <taxon>Aquaspirillaceae</taxon>
        <taxon>Laribacter</taxon>
    </lineage>
</organism>
<evidence type="ECO:0000313" key="1">
    <source>
        <dbReference type="EMBL" id="ASJ23653.1"/>
    </source>
</evidence>
<sequence>MPQVHSPSARTSLQCARFDPIAIFMTSRLLPLSFVLALLAGCATQTPAPVLPAAPAPVPAPVPQPVTPPPAPVPPPAAEPVAPPRPAAVMPGYAPYPNEAAARAAVSRLLPARVRDRAGWTQDIVGAFTALRLPYRPDYFCAAMAIIEQESLWQADPVVPGLGKMVWKEIDKRREKYAIPKLVVDAAMLKSSPDGRGYRERIDALKTEREMNALFGDMIDELPFGRTLLADKNPIRTGGPMQVSVAFAEEQIREKPYPYPKKGPIRDEVFSRRGGLYFGIAILLDYPAPYSDMRYRFADFNAGRYASRNAAFQLALGRLAGERIAPDGDLMRYSGGDAVNGSQTQRAVLAMAGTLGLSSADINRDLRLEKRAAFTNTATWKQVFALADRRFGHQPREAMPQIDLSGPKIQRKLTTEWFANRVDGRYRSCLARR</sequence>
<accession>A0A248LHG1</accession>
<gene>
    <name evidence="1" type="ORF">LHGZ1_0822</name>
</gene>
<dbReference type="InterPro" id="IPR011673">
    <property type="entry name" value="DUF1615"/>
</dbReference>
<proteinExistence type="predicted"/>
<name>A0A248LHG1_9NEIS</name>